<reference evidence="2 3" key="1">
    <citation type="journal article" date="2017" name="BMC Genomics">
        <title>Comparative genomic and phylogenomic analyses of the Bifidobacteriaceae family.</title>
        <authorList>
            <person name="Lugli G.A."/>
            <person name="Milani C."/>
            <person name="Turroni F."/>
            <person name="Duranti S."/>
            <person name="Mancabelli L."/>
            <person name="Mangifesta M."/>
            <person name="Ferrario C."/>
            <person name="Modesto M."/>
            <person name="Mattarelli P."/>
            <person name="Jiri K."/>
            <person name="van Sinderen D."/>
            <person name="Ventura M."/>
        </authorList>
    </citation>
    <scope>NUCLEOTIDE SEQUENCE [LARGE SCALE GENOMIC DNA]</scope>
    <source>
        <strain evidence="2 3">DSM 100201</strain>
    </source>
</reference>
<comment type="caution">
    <text evidence="2">The sequence shown here is derived from an EMBL/GenBank/DDBJ whole genome shotgun (WGS) entry which is preliminary data.</text>
</comment>
<dbReference type="EMBL" id="MWWV01000002">
    <property type="protein sequence ID" value="OZG59042.1"/>
    <property type="molecule type" value="Genomic_DNA"/>
</dbReference>
<sequence length="284" mass="31862">MNPELKPVYMHGMGAYMEGVNGDSRTVSTERLSPIENPIWLTGSRTTALEVRDQIKRKETDNEAGRVFAILVAVVVGVLGLFGIFKALEGTWVIVYGEGIQMGEIDWGNMALPGLLLLVAIIAAVYAVYSRKRSSREPSATDVFADPHIVAVNTDDFRTALVWDGDWHGEDNVEQSPVYRIVFRNDLPTCEVESLAYVSAEDWTILTGEPDPMPGWTQRHRMAWVTLRVEGDRIGEVSWRPVPVEDVRKCFERRNYSLSRLRTSRSGESLPGLDDVMSVEALYK</sequence>
<keyword evidence="3" id="KW-1185">Reference proteome</keyword>
<evidence type="ECO:0000313" key="3">
    <source>
        <dbReference type="Proteomes" id="UP000216444"/>
    </source>
</evidence>
<gene>
    <name evidence="2" type="ORF">BTIS_0195</name>
</gene>
<protein>
    <submittedName>
        <fullName evidence="2">Uncharacterized protein</fullName>
    </submittedName>
</protein>
<keyword evidence="1" id="KW-1133">Transmembrane helix</keyword>
<name>A0A261FIR5_9BIFI</name>
<evidence type="ECO:0000256" key="1">
    <source>
        <dbReference type="SAM" id="Phobius"/>
    </source>
</evidence>
<keyword evidence="1" id="KW-0812">Transmembrane</keyword>
<proteinExistence type="predicted"/>
<evidence type="ECO:0000313" key="2">
    <source>
        <dbReference type="EMBL" id="OZG59042.1"/>
    </source>
</evidence>
<feature type="transmembrane region" description="Helical" evidence="1">
    <location>
        <begin position="107"/>
        <end position="129"/>
    </location>
</feature>
<accession>A0A261FIR5</accession>
<dbReference type="Proteomes" id="UP000216444">
    <property type="component" value="Unassembled WGS sequence"/>
</dbReference>
<feature type="transmembrane region" description="Helical" evidence="1">
    <location>
        <begin position="67"/>
        <end position="87"/>
    </location>
</feature>
<keyword evidence="1" id="KW-0472">Membrane</keyword>
<dbReference type="AlphaFoldDB" id="A0A261FIR5"/>
<organism evidence="2 3">
    <name type="scientific">Bifidobacterium tissieri</name>
    <dbReference type="NCBI Taxonomy" id="1630162"/>
    <lineage>
        <taxon>Bacteria</taxon>
        <taxon>Bacillati</taxon>
        <taxon>Actinomycetota</taxon>
        <taxon>Actinomycetes</taxon>
        <taxon>Bifidobacteriales</taxon>
        <taxon>Bifidobacteriaceae</taxon>
        <taxon>Bifidobacterium</taxon>
    </lineage>
</organism>